<dbReference type="SUPFAM" id="SSF48695">
    <property type="entry name" value="Multiheme cytochromes"/>
    <property type="match status" value="1"/>
</dbReference>
<keyword evidence="6" id="KW-1185">Reference proteome</keyword>
<dbReference type="InterPro" id="IPR036280">
    <property type="entry name" value="Multihaem_cyt_sf"/>
</dbReference>
<evidence type="ECO:0000256" key="1">
    <source>
        <dbReference type="ARBA" id="ARBA00022729"/>
    </source>
</evidence>
<dbReference type="InterPro" id="IPR051829">
    <property type="entry name" value="Multiheme_Cytochr_ET"/>
</dbReference>
<dbReference type="AlphaFoldDB" id="A0A8J6QYB0"/>
<dbReference type="RefSeq" id="WP_191156306.1">
    <property type="nucleotide sequence ID" value="NZ_JACWUN010000011.1"/>
</dbReference>
<dbReference type="NCBIfam" id="TIGR01905">
    <property type="entry name" value="paired_CXXCH_1"/>
    <property type="match status" value="1"/>
</dbReference>
<dbReference type="Gene3D" id="2.60.40.380">
    <property type="entry name" value="Purple acid phosphatase-like, N-terminal"/>
    <property type="match status" value="1"/>
</dbReference>
<dbReference type="Pfam" id="PF09699">
    <property type="entry name" value="Paired_CXXCH_1"/>
    <property type="match status" value="1"/>
</dbReference>
<feature type="chain" id="PRO_5035300592" evidence="3">
    <location>
        <begin position="23"/>
        <end position="387"/>
    </location>
</feature>
<feature type="domain" description="Fibronectin type-III" evidence="4">
    <location>
        <begin position="143"/>
        <end position="234"/>
    </location>
</feature>
<sequence length="387" mass="43234">MFKRTAITVILALLMVGDPLFAADFRICEDCHFERLEADRGRYYQHQAFVTNDCASCHVRAPETSTLDRPAAAPPPAQQQRISWMTDSVLPGTSHYFLLAAEGLRETLVVSLRDHLGQMHREDIPLPPLEQLAAAPDDGRTPHLTNVRVVEVKRGVFLSVAIAWQTDVLATAEVRYGTAELNRRNDSVGRLGFEHQLILNQLEPNKTYRYQVISRDLSGREAVSEVLTFSTAREIARRQDNSPAIGAFSAPAVMVDLRRRGDDYLLEVHLDQPRVVSIGSKGGPIERPREADNAMNRNRNRPHAGLSDEGWSSMESCRQCHEKNVAASHPVNVLPPSGMIIPPEYPTLADGRMTCASCHAIHGSDQEYMTRQRSKRELCVGCHLDML</sequence>
<dbReference type="Proteomes" id="UP000632828">
    <property type="component" value="Unassembled WGS sequence"/>
</dbReference>
<evidence type="ECO:0000256" key="3">
    <source>
        <dbReference type="SAM" id="SignalP"/>
    </source>
</evidence>
<dbReference type="InterPro" id="IPR003961">
    <property type="entry name" value="FN3_dom"/>
</dbReference>
<dbReference type="Gene3D" id="3.90.10.10">
    <property type="entry name" value="Cytochrome C3"/>
    <property type="match status" value="1"/>
</dbReference>
<dbReference type="SUPFAM" id="SSF49363">
    <property type="entry name" value="Purple acid phosphatase, N-terminal domain"/>
    <property type="match status" value="1"/>
</dbReference>
<feature type="region of interest" description="Disordered" evidence="2">
    <location>
        <begin position="277"/>
        <end position="310"/>
    </location>
</feature>
<name>A0A8J6QYB0_9BACT</name>
<dbReference type="EMBL" id="JACWUN010000011">
    <property type="protein sequence ID" value="MBD1401088.1"/>
    <property type="molecule type" value="Genomic_DNA"/>
</dbReference>
<protein>
    <submittedName>
        <fullName evidence="5">Fibronectin type III domain-containing protein</fullName>
    </submittedName>
</protein>
<reference evidence="5" key="1">
    <citation type="submission" date="2020-09" db="EMBL/GenBank/DDBJ databases">
        <title>Pelobacter alkaliphilus sp. nov., a novel anaerobic arsenate-reducing bacterium from terrestrial mud volcano.</title>
        <authorList>
            <person name="Khomyakova M.A."/>
            <person name="Merkel A.Y."/>
            <person name="Slobodkin A.I."/>
        </authorList>
    </citation>
    <scope>NUCLEOTIDE SEQUENCE</scope>
    <source>
        <strain evidence="5">M08fum</strain>
    </source>
</reference>
<evidence type="ECO:0000313" key="6">
    <source>
        <dbReference type="Proteomes" id="UP000632828"/>
    </source>
</evidence>
<dbReference type="PROSITE" id="PS50853">
    <property type="entry name" value="FN3"/>
    <property type="match status" value="1"/>
</dbReference>
<evidence type="ECO:0000259" key="4">
    <source>
        <dbReference type="PROSITE" id="PS50853"/>
    </source>
</evidence>
<feature type="signal peptide" evidence="3">
    <location>
        <begin position="1"/>
        <end position="22"/>
    </location>
</feature>
<evidence type="ECO:0000313" key="5">
    <source>
        <dbReference type="EMBL" id="MBD1401088.1"/>
    </source>
</evidence>
<comment type="caution">
    <text evidence="5">The sequence shown here is derived from an EMBL/GenBank/DDBJ whole genome shotgun (WGS) entry which is preliminary data.</text>
</comment>
<dbReference type="GO" id="GO:0046872">
    <property type="term" value="F:metal ion binding"/>
    <property type="evidence" value="ECO:0007669"/>
    <property type="project" value="InterPro"/>
</dbReference>
<dbReference type="PANTHER" id="PTHR35038">
    <property type="entry name" value="DISSIMILATORY SULFITE REDUCTASE SIRA"/>
    <property type="match status" value="1"/>
</dbReference>
<dbReference type="InterPro" id="IPR010177">
    <property type="entry name" value="Paired_CXXCH_1"/>
</dbReference>
<keyword evidence="1 3" id="KW-0732">Signal</keyword>
<proteinExistence type="predicted"/>
<dbReference type="GO" id="GO:0003993">
    <property type="term" value="F:acid phosphatase activity"/>
    <property type="evidence" value="ECO:0007669"/>
    <property type="project" value="InterPro"/>
</dbReference>
<dbReference type="InterPro" id="IPR008963">
    <property type="entry name" value="Purple_acid_Pase-like_N"/>
</dbReference>
<organism evidence="5 6">
    <name type="scientific">Pelovirga terrestris</name>
    <dbReference type="NCBI Taxonomy" id="2771352"/>
    <lineage>
        <taxon>Bacteria</taxon>
        <taxon>Pseudomonadati</taxon>
        <taxon>Thermodesulfobacteriota</taxon>
        <taxon>Desulfuromonadia</taxon>
        <taxon>Geobacterales</taxon>
        <taxon>Geobacteraceae</taxon>
        <taxon>Pelovirga</taxon>
    </lineage>
</organism>
<evidence type="ECO:0000256" key="2">
    <source>
        <dbReference type="SAM" id="MobiDB-lite"/>
    </source>
</evidence>
<accession>A0A8J6QYB0</accession>
<gene>
    <name evidence="5" type="ORF">ICT70_10415</name>
</gene>